<reference evidence="1" key="1">
    <citation type="journal article" date="2014" name="Front. Microbiol.">
        <title>High frequency of phylogenetically diverse reductive dehalogenase-homologous genes in deep subseafloor sedimentary metagenomes.</title>
        <authorList>
            <person name="Kawai M."/>
            <person name="Futagami T."/>
            <person name="Toyoda A."/>
            <person name="Takaki Y."/>
            <person name="Nishi S."/>
            <person name="Hori S."/>
            <person name="Arai W."/>
            <person name="Tsubouchi T."/>
            <person name="Morono Y."/>
            <person name="Uchiyama I."/>
            <person name="Ito T."/>
            <person name="Fujiyama A."/>
            <person name="Inagaki F."/>
            <person name="Takami H."/>
        </authorList>
    </citation>
    <scope>NUCLEOTIDE SEQUENCE</scope>
    <source>
        <strain evidence="1">Expedition CK06-06</strain>
    </source>
</reference>
<dbReference type="Pfam" id="PF08843">
    <property type="entry name" value="AbiEii"/>
    <property type="match status" value="1"/>
</dbReference>
<accession>X1EQ29</accession>
<sequence>KKGFSQELHKQILIKILVSIFKEFGGKLGFKGGTCAYLFYELPRISFDLDLDLLSPFEKKDVDILKAILVIAGIILTECCYNHIFTLTCRGLRLR</sequence>
<proteinExistence type="predicted"/>
<feature type="non-terminal residue" evidence="1">
    <location>
        <position position="1"/>
    </location>
</feature>
<dbReference type="InterPro" id="IPR014942">
    <property type="entry name" value="AbiEii"/>
</dbReference>
<evidence type="ECO:0008006" key="2">
    <source>
        <dbReference type="Google" id="ProtNLM"/>
    </source>
</evidence>
<dbReference type="AlphaFoldDB" id="X1EQ29"/>
<evidence type="ECO:0000313" key="1">
    <source>
        <dbReference type="EMBL" id="GAH35466.1"/>
    </source>
</evidence>
<gene>
    <name evidence="1" type="ORF">S03H2_25750</name>
</gene>
<dbReference type="EMBL" id="BARU01014671">
    <property type="protein sequence ID" value="GAH35466.1"/>
    <property type="molecule type" value="Genomic_DNA"/>
</dbReference>
<organism evidence="1">
    <name type="scientific">marine sediment metagenome</name>
    <dbReference type="NCBI Taxonomy" id="412755"/>
    <lineage>
        <taxon>unclassified sequences</taxon>
        <taxon>metagenomes</taxon>
        <taxon>ecological metagenomes</taxon>
    </lineage>
</organism>
<dbReference type="Gene3D" id="3.10.450.620">
    <property type="entry name" value="JHP933, nucleotidyltransferase-like core domain"/>
    <property type="match status" value="1"/>
</dbReference>
<comment type="caution">
    <text evidence="1">The sequence shown here is derived from an EMBL/GenBank/DDBJ whole genome shotgun (WGS) entry which is preliminary data.</text>
</comment>
<protein>
    <recommendedName>
        <fullName evidence="2">Nucleotidyl transferase AbiEii/AbiGii toxin family protein</fullName>
    </recommendedName>
</protein>
<name>X1EQ29_9ZZZZ</name>